<gene>
    <name evidence="1" type="ORF">ACFOD7_20450</name>
</gene>
<evidence type="ECO:0008006" key="3">
    <source>
        <dbReference type="Google" id="ProtNLM"/>
    </source>
</evidence>
<sequence length="558" mass="63163">MNCISLDPAIDTTAFRRSPDQVMRLKRMGSAHPTRLSFLRQMLRRMETESWRFDRPLWEVDDKGVGRAVYRAIGPVRTYSLVAFSHELPDDMRSDRVIATAWDATFALFDGDPTLEDLQRLAANVPLQEAGRISPRELTLSRANRSVRLFAHVVDRLSQGLQPDPAEIAAVGYLMRTTAVYGAGKFGAADRALIAQRDELSSPFQAEMLTVWLIRSFCADLVDHLAAARGGVKAVRMEDKVRRSLGVGNSTGLGMAPFLVRHPVLLNNWMEAREEALARVRAQPMPSAEAVQGLRDAFDAFRKNASLWRSDHPLQTTKLAELRADLEKVAEKLAGWPRPEAHPWNALWKWGEAELTLEGQEALLSMMLEPHGPLIDALGDRMSADEGQTQRIDGSMTIAALRRVLRDTYQWALDIDFSDPANTARFWYVSEEKLEPRLGYRQIEDGAALEQPLCIARLIRELHDALERHEGDGSVADFLMHHPEHRFILRRVQIAMHHPFAEIRDNLISAEMLPIDMMRCKLAFFGASRFDPRSDKWVRISLFQGMPYPDDLDGKSLQ</sequence>
<keyword evidence="2" id="KW-1185">Reference proteome</keyword>
<protein>
    <recommendedName>
        <fullName evidence="3">EH_Signature domain-containing protein</fullName>
    </recommendedName>
</protein>
<dbReference type="Proteomes" id="UP001595557">
    <property type="component" value="Unassembled WGS sequence"/>
</dbReference>
<evidence type="ECO:0000313" key="1">
    <source>
        <dbReference type="EMBL" id="MFC3170402.1"/>
    </source>
</evidence>
<accession>A0ABV7IPH4</accession>
<comment type="caution">
    <text evidence="1">The sequence shown here is derived from an EMBL/GenBank/DDBJ whole genome shotgun (WGS) entry which is preliminary data.</text>
</comment>
<organism evidence="1 2">
    <name type="scientific">Paracoccus fontiphilus</name>
    <dbReference type="NCBI Taxonomy" id="1815556"/>
    <lineage>
        <taxon>Bacteria</taxon>
        <taxon>Pseudomonadati</taxon>
        <taxon>Pseudomonadota</taxon>
        <taxon>Alphaproteobacteria</taxon>
        <taxon>Rhodobacterales</taxon>
        <taxon>Paracoccaceae</taxon>
        <taxon>Paracoccus</taxon>
    </lineage>
</organism>
<proteinExistence type="predicted"/>
<dbReference type="EMBL" id="JBHRTE010000102">
    <property type="protein sequence ID" value="MFC3170402.1"/>
    <property type="molecule type" value="Genomic_DNA"/>
</dbReference>
<reference evidence="2" key="1">
    <citation type="journal article" date="2019" name="Int. J. Syst. Evol. Microbiol.">
        <title>The Global Catalogue of Microorganisms (GCM) 10K type strain sequencing project: providing services to taxonomists for standard genome sequencing and annotation.</title>
        <authorList>
            <consortium name="The Broad Institute Genomics Platform"/>
            <consortium name="The Broad Institute Genome Sequencing Center for Infectious Disease"/>
            <person name="Wu L."/>
            <person name="Ma J."/>
        </authorList>
    </citation>
    <scope>NUCLEOTIDE SEQUENCE [LARGE SCALE GENOMIC DNA]</scope>
    <source>
        <strain evidence="2">KCTC 52239</strain>
    </source>
</reference>
<name>A0ABV7IPH4_9RHOB</name>
<dbReference type="RefSeq" id="WP_207467242.1">
    <property type="nucleotide sequence ID" value="NZ_JAFNAW010000013.1"/>
</dbReference>
<evidence type="ECO:0000313" key="2">
    <source>
        <dbReference type="Proteomes" id="UP001595557"/>
    </source>
</evidence>